<proteinExistence type="predicted"/>
<evidence type="ECO:0000313" key="3">
    <source>
        <dbReference type="Proteomes" id="UP000295680"/>
    </source>
</evidence>
<keyword evidence="1" id="KW-0812">Transmembrane</keyword>
<dbReference type="SUPFAM" id="SSF57938">
    <property type="entry name" value="DnaJ/Hsp40 cysteine-rich domain"/>
    <property type="match status" value="1"/>
</dbReference>
<reference evidence="2 3" key="1">
    <citation type="submission" date="2019-03" db="EMBL/GenBank/DDBJ databases">
        <title>Genomic Encyclopedia of Type Strains, Phase IV (KMG-IV): sequencing the most valuable type-strain genomes for metagenomic binning, comparative biology and taxonomic classification.</title>
        <authorList>
            <person name="Goeker M."/>
        </authorList>
    </citation>
    <scope>NUCLEOTIDE SEQUENCE [LARGE SCALE GENOMIC DNA]</scope>
    <source>
        <strain evidence="2 3">DSM 45934</strain>
    </source>
</reference>
<dbReference type="RefSeq" id="WP_132125402.1">
    <property type="nucleotide sequence ID" value="NZ_SLWS01000016.1"/>
</dbReference>
<accession>A0A4R2ITU2</accession>
<comment type="caution">
    <text evidence="2">The sequence shown here is derived from an EMBL/GenBank/DDBJ whole genome shotgun (WGS) entry which is preliminary data.</text>
</comment>
<dbReference type="Proteomes" id="UP000295680">
    <property type="component" value="Unassembled WGS sequence"/>
</dbReference>
<dbReference type="InterPro" id="IPR036410">
    <property type="entry name" value="HSP_DnaJ_Cys-rich_dom_sf"/>
</dbReference>
<name>A0A4R2ITU2_9PSEU</name>
<keyword evidence="3" id="KW-1185">Reference proteome</keyword>
<keyword evidence="1" id="KW-1133">Transmembrane helix</keyword>
<sequence>MDILSALASILFVPALLVTACYLFTCVFWPFKACRVCRGHGQFYGLFRGIRLCGACDGTGLRLRFGRRLINAAGRLYRELNAANRNHRNR</sequence>
<feature type="transmembrane region" description="Helical" evidence="1">
    <location>
        <begin position="6"/>
        <end position="31"/>
    </location>
</feature>
<dbReference type="OrthoDB" id="3482657at2"/>
<keyword evidence="1" id="KW-0472">Membrane</keyword>
<dbReference type="AlphaFoldDB" id="A0A4R2ITU2"/>
<protein>
    <submittedName>
        <fullName evidence="2">Uncharacterized protein</fullName>
    </submittedName>
</protein>
<dbReference type="EMBL" id="SLWS01000016">
    <property type="protein sequence ID" value="TCO47982.1"/>
    <property type="molecule type" value="Genomic_DNA"/>
</dbReference>
<evidence type="ECO:0000256" key="1">
    <source>
        <dbReference type="SAM" id="Phobius"/>
    </source>
</evidence>
<evidence type="ECO:0000313" key="2">
    <source>
        <dbReference type="EMBL" id="TCO47982.1"/>
    </source>
</evidence>
<organism evidence="2 3">
    <name type="scientific">Actinocrispum wychmicini</name>
    <dbReference type="NCBI Taxonomy" id="1213861"/>
    <lineage>
        <taxon>Bacteria</taxon>
        <taxon>Bacillati</taxon>
        <taxon>Actinomycetota</taxon>
        <taxon>Actinomycetes</taxon>
        <taxon>Pseudonocardiales</taxon>
        <taxon>Pseudonocardiaceae</taxon>
        <taxon>Actinocrispum</taxon>
    </lineage>
</organism>
<gene>
    <name evidence="2" type="ORF">EV192_11635</name>
</gene>